<evidence type="ECO:0000256" key="4">
    <source>
        <dbReference type="SAM" id="MobiDB-lite"/>
    </source>
</evidence>
<dbReference type="OrthoDB" id="10259785at2759"/>
<dbReference type="Gene3D" id="3.40.1370.10">
    <property type="match status" value="1"/>
</dbReference>
<dbReference type="AlphaFoldDB" id="A0A0T6B0B1"/>
<comment type="caution">
    <text evidence="6">The sequence shown here is derived from an EMBL/GenBank/DDBJ whole genome shotgun (WGS) entry which is preliminary data.</text>
</comment>
<dbReference type="GO" id="GO:0003735">
    <property type="term" value="F:structural constituent of ribosome"/>
    <property type="evidence" value="ECO:0007669"/>
    <property type="project" value="InterPro"/>
</dbReference>
<evidence type="ECO:0000256" key="3">
    <source>
        <dbReference type="ARBA" id="ARBA00023274"/>
    </source>
</evidence>
<organism evidence="6 7">
    <name type="scientific">Oryctes borbonicus</name>
    <dbReference type="NCBI Taxonomy" id="1629725"/>
    <lineage>
        <taxon>Eukaryota</taxon>
        <taxon>Metazoa</taxon>
        <taxon>Ecdysozoa</taxon>
        <taxon>Arthropoda</taxon>
        <taxon>Hexapoda</taxon>
        <taxon>Insecta</taxon>
        <taxon>Pterygota</taxon>
        <taxon>Neoptera</taxon>
        <taxon>Endopterygota</taxon>
        <taxon>Coleoptera</taxon>
        <taxon>Polyphaga</taxon>
        <taxon>Scarabaeiformia</taxon>
        <taxon>Scarabaeidae</taxon>
        <taxon>Dynastinae</taxon>
        <taxon>Oryctes</taxon>
    </lineage>
</organism>
<dbReference type="InterPro" id="IPR023574">
    <property type="entry name" value="Ribosomal_uL4_dom_sf"/>
</dbReference>
<evidence type="ECO:0000256" key="1">
    <source>
        <dbReference type="ARBA" id="ARBA00010528"/>
    </source>
</evidence>
<accession>A0A0T6B0B1</accession>
<feature type="region of interest" description="Disordered" evidence="4">
    <location>
        <begin position="378"/>
        <end position="402"/>
    </location>
</feature>
<evidence type="ECO:0000313" key="6">
    <source>
        <dbReference type="EMBL" id="KRT80754.1"/>
    </source>
</evidence>
<evidence type="ECO:0000313" key="7">
    <source>
        <dbReference type="Proteomes" id="UP000051574"/>
    </source>
</evidence>
<dbReference type="PROSITE" id="PS00939">
    <property type="entry name" value="RIBOSOMAL_L1E"/>
    <property type="match status" value="1"/>
</dbReference>
<dbReference type="InterPro" id="IPR013000">
    <property type="entry name" value="Ribosomal_uL4_euk/arc_CS"/>
</dbReference>
<dbReference type="GO" id="GO:1990904">
    <property type="term" value="C:ribonucleoprotein complex"/>
    <property type="evidence" value="ECO:0007669"/>
    <property type="project" value="UniProtKB-KW"/>
</dbReference>
<proteinExistence type="inferred from homology"/>
<dbReference type="GO" id="GO:0006412">
    <property type="term" value="P:translation"/>
    <property type="evidence" value="ECO:0007669"/>
    <property type="project" value="InterPro"/>
</dbReference>
<dbReference type="EMBL" id="LJIG01016387">
    <property type="protein sequence ID" value="KRT80754.1"/>
    <property type="molecule type" value="Genomic_DNA"/>
</dbReference>
<gene>
    <name evidence="6" type="ORF">AMK59_5073</name>
</gene>
<feature type="domain" description="Large ribosomal subunit protein uL4 C-terminal" evidence="5">
    <location>
        <begin position="278"/>
        <end position="350"/>
    </location>
</feature>
<dbReference type="PANTHER" id="PTHR19431">
    <property type="entry name" value="60S RIBOSOMAL PROTEIN L4"/>
    <property type="match status" value="1"/>
</dbReference>
<dbReference type="Pfam" id="PF14374">
    <property type="entry name" value="Ribos_L4_asso_C"/>
    <property type="match status" value="1"/>
</dbReference>
<keyword evidence="7" id="KW-1185">Reference proteome</keyword>
<dbReference type="InterPro" id="IPR025755">
    <property type="entry name" value="Ribos_uL4_C_dom"/>
</dbReference>
<dbReference type="InterPro" id="IPR002136">
    <property type="entry name" value="Ribosomal_uL4"/>
</dbReference>
<name>A0A0T6B0B1_9SCAR</name>
<dbReference type="SUPFAM" id="SSF52166">
    <property type="entry name" value="Ribosomal protein L4"/>
    <property type="match status" value="1"/>
</dbReference>
<dbReference type="Pfam" id="PF00573">
    <property type="entry name" value="Ribosomal_L4"/>
    <property type="match status" value="1"/>
</dbReference>
<keyword evidence="2 6" id="KW-0689">Ribosomal protein</keyword>
<dbReference type="InterPro" id="IPR045240">
    <property type="entry name" value="Ribosomal_uL4_euk/arch"/>
</dbReference>
<evidence type="ECO:0000256" key="2">
    <source>
        <dbReference type="ARBA" id="ARBA00022980"/>
    </source>
</evidence>
<evidence type="ECO:0000259" key="5">
    <source>
        <dbReference type="Pfam" id="PF14374"/>
    </source>
</evidence>
<reference evidence="6 7" key="1">
    <citation type="submission" date="2015-09" db="EMBL/GenBank/DDBJ databases">
        <title>Draft genome of the scarab beetle Oryctes borbonicus.</title>
        <authorList>
            <person name="Meyer J.M."/>
            <person name="Markov G.V."/>
            <person name="Baskaran P."/>
            <person name="Herrmann M."/>
            <person name="Sommer R.J."/>
            <person name="Roedelsperger C."/>
        </authorList>
    </citation>
    <scope>NUCLEOTIDE SEQUENCE [LARGE SCALE GENOMIC DNA]</scope>
    <source>
        <strain evidence="6">OB123</strain>
        <tissue evidence="6">Whole animal</tissue>
    </source>
</reference>
<dbReference type="Proteomes" id="UP000051574">
    <property type="component" value="Unassembled WGS sequence"/>
</dbReference>
<feature type="non-terminal residue" evidence="6">
    <location>
        <position position="402"/>
    </location>
</feature>
<sequence length="402" mass="45605">MSLSTARPLVSVYNEKSEEVKNKVIALPAVFKAPIRPDVVNFVHQQISFNHRQAYCVSDKAGHQTSAESWGTGRAVARIPRVRGGGTHRSGQGAFGNMCRGGRMFAPTKPWRRWHRRVNINQRRYALASAVAATGVPALVMSKGHVIDQIPEIPMVVSDKVQELTKTKQAVIFLRRIKAWADIEKVYKSQRFRAGKGKMRNRRRIQRKGPLIVYHKDQGLRRAFRNIPGIDLINVDKLNLLRLAPGGHVGRFVIWTESAFQRLDKLFGSWKTPSAEKKGYNLPQPKMANTDLSRLLKSEEIRKVLRAPQKKVVRRVRRLNPLTNAKAMLKLNPYAPVLKRQAILATRKRRMARDEELAKKRGVTLPDESPVVRTAKLLKKRKDMLTKAKSSKPKAPKKKKAA</sequence>
<keyword evidence="3" id="KW-0687">Ribonucleoprotein</keyword>
<dbReference type="FunFam" id="3.40.1370.10:FF:000002">
    <property type="entry name" value="60S ribosomal protein L4"/>
    <property type="match status" value="1"/>
</dbReference>
<feature type="compositionally biased region" description="Basic residues" evidence="4">
    <location>
        <begin position="389"/>
        <end position="402"/>
    </location>
</feature>
<dbReference type="GO" id="GO:0005840">
    <property type="term" value="C:ribosome"/>
    <property type="evidence" value="ECO:0007669"/>
    <property type="project" value="UniProtKB-KW"/>
</dbReference>
<comment type="similarity">
    <text evidence="1">Belongs to the universal ribosomal protein uL4 family.</text>
</comment>
<protein>
    <submittedName>
        <fullName evidence="6">Ribosomal protein</fullName>
    </submittedName>
</protein>